<dbReference type="EMBL" id="CP053564">
    <property type="protein sequence ID" value="QJY45590.1"/>
    <property type="molecule type" value="Genomic_DNA"/>
</dbReference>
<dbReference type="Proteomes" id="UP000505377">
    <property type="component" value="Chromosome"/>
</dbReference>
<keyword evidence="2" id="KW-1185">Reference proteome</keyword>
<evidence type="ECO:0000313" key="1">
    <source>
        <dbReference type="EMBL" id="QJY45590.1"/>
    </source>
</evidence>
<name>A0A6M6JET7_9PSEU</name>
<evidence type="ECO:0000313" key="2">
    <source>
        <dbReference type="Proteomes" id="UP000505377"/>
    </source>
</evidence>
<protein>
    <submittedName>
        <fullName evidence="1">Uncharacterized protein</fullName>
    </submittedName>
</protein>
<organism evidence="1 2">
    <name type="scientific">Pseudonocardia broussonetiae</name>
    <dbReference type="NCBI Taxonomy" id="2736640"/>
    <lineage>
        <taxon>Bacteria</taxon>
        <taxon>Bacillati</taxon>
        <taxon>Actinomycetota</taxon>
        <taxon>Actinomycetes</taxon>
        <taxon>Pseudonocardiales</taxon>
        <taxon>Pseudonocardiaceae</taxon>
        <taxon>Pseudonocardia</taxon>
    </lineage>
</organism>
<gene>
    <name evidence="1" type="ORF">HOP40_07065</name>
</gene>
<dbReference type="RefSeq" id="WP_172155830.1">
    <property type="nucleotide sequence ID" value="NZ_CP053564.1"/>
</dbReference>
<dbReference type="KEGG" id="pbro:HOP40_07065"/>
<proteinExistence type="predicted"/>
<dbReference type="AlphaFoldDB" id="A0A6M6JET7"/>
<accession>A0A6M6JET7</accession>
<sequence length="71" mass="7751">MTGPRARAAIVEERPVLICQGCRYAWEPASPDWTAEHIQALSSGCPECGDWLYLGEIAPPDPTPTPRSART</sequence>
<reference evidence="1 2" key="1">
    <citation type="submission" date="2020-05" db="EMBL/GenBank/DDBJ databases">
        <authorList>
            <person name="Mo P."/>
        </authorList>
    </citation>
    <scope>NUCLEOTIDE SEQUENCE [LARGE SCALE GENOMIC DNA]</scope>
    <source>
        <strain evidence="1 2">Gen01</strain>
    </source>
</reference>